<comment type="caution">
    <text evidence="4">The sequence shown here is derived from an EMBL/GenBank/DDBJ whole genome shotgun (WGS) entry which is preliminary data.</text>
</comment>
<feature type="repeat" description="ANK" evidence="1">
    <location>
        <begin position="54"/>
        <end position="88"/>
    </location>
</feature>
<dbReference type="EMBL" id="PJQM01003127">
    <property type="protein sequence ID" value="RCH90617.1"/>
    <property type="molecule type" value="Genomic_DNA"/>
</dbReference>
<dbReference type="AlphaFoldDB" id="A0A367JL02"/>
<feature type="region of interest" description="Disordered" evidence="3">
    <location>
        <begin position="1"/>
        <end position="23"/>
    </location>
</feature>
<dbReference type="InterPro" id="IPR002110">
    <property type="entry name" value="Ankyrin_rpt"/>
</dbReference>
<dbReference type="PROSITE" id="PS50297">
    <property type="entry name" value="ANK_REP_REGION"/>
    <property type="match status" value="1"/>
</dbReference>
<gene>
    <name evidence="4" type="ORF">CU098_001796</name>
</gene>
<accession>A0A367JL02</accession>
<dbReference type="OrthoDB" id="539213at2759"/>
<dbReference type="Proteomes" id="UP000253551">
    <property type="component" value="Unassembled WGS sequence"/>
</dbReference>
<organism evidence="4 5">
    <name type="scientific">Rhizopus stolonifer</name>
    <name type="common">Rhizopus nigricans</name>
    <dbReference type="NCBI Taxonomy" id="4846"/>
    <lineage>
        <taxon>Eukaryota</taxon>
        <taxon>Fungi</taxon>
        <taxon>Fungi incertae sedis</taxon>
        <taxon>Mucoromycota</taxon>
        <taxon>Mucoromycotina</taxon>
        <taxon>Mucoromycetes</taxon>
        <taxon>Mucorales</taxon>
        <taxon>Mucorineae</taxon>
        <taxon>Rhizopodaceae</taxon>
        <taxon>Rhizopus</taxon>
    </lineage>
</organism>
<dbReference type="STRING" id="4846.A0A367JL02"/>
<feature type="coiled-coil region" evidence="2">
    <location>
        <begin position="542"/>
        <end position="569"/>
    </location>
</feature>
<reference evidence="4 5" key="1">
    <citation type="journal article" date="2018" name="G3 (Bethesda)">
        <title>Phylogenetic and Phylogenomic Definition of Rhizopus Species.</title>
        <authorList>
            <person name="Gryganskyi A.P."/>
            <person name="Golan J."/>
            <person name="Dolatabadi S."/>
            <person name="Mondo S."/>
            <person name="Robb S."/>
            <person name="Idnurm A."/>
            <person name="Muszewska A."/>
            <person name="Steczkiewicz K."/>
            <person name="Masonjones S."/>
            <person name="Liao H.L."/>
            <person name="Gajdeczka M.T."/>
            <person name="Anike F."/>
            <person name="Vuek A."/>
            <person name="Anishchenko I.M."/>
            <person name="Voigt K."/>
            <person name="de Hoog G.S."/>
            <person name="Smith M.E."/>
            <person name="Heitman J."/>
            <person name="Vilgalys R."/>
            <person name="Stajich J.E."/>
        </authorList>
    </citation>
    <scope>NUCLEOTIDE SEQUENCE [LARGE SCALE GENOMIC DNA]</scope>
    <source>
        <strain evidence="4 5">LSU 92-RS-03</strain>
    </source>
</reference>
<dbReference type="SUPFAM" id="SSF48403">
    <property type="entry name" value="Ankyrin repeat"/>
    <property type="match status" value="1"/>
</dbReference>
<evidence type="ECO:0000256" key="3">
    <source>
        <dbReference type="SAM" id="MobiDB-lite"/>
    </source>
</evidence>
<evidence type="ECO:0000256" key="2">
    <source>
        <dbReference type="SAM" id="Coils"/>
    </source>
</evidence>
<dbReference type="InterPro" id="IPR036770">
    <property type="entry name" value="Ankyrin_rpt-contain_sf"/>
</dbReference>
<sequence>NPKEGKMTTSTPPSSPSSKTTETMMGVSNVPEHLAMCASLLIRFGSLVNIADPTGNTPLHFAAEFGGVPEVVEVLILEGNADLSLKNKKGLTPLDVCKSDELKKKMLQLEAERKTCYKTKSILSSLSGTIRPFDSASEYNRTSIVAYAPRQHANMSHFFQDKKMHMATQKQLLVSTIQRKEDDPSYEDYSDFDVILKAFFDYQTTFTDSIESSLAYITDSIMGTWKEDEEQQSVLQQLKKTITQLRYELREAHEMFDATDQLVEKVMMSFREELEQVEQVHQADWELSELQHDKIEKLFDVFERIDHRFCQLELAQYDLIAQVERLRKAATRKQQQFNLLDQEEQIIDSGDCVIHLLQSLLILQTVPIDKIICLRDDRNRLHQDMTVVVEQVMKQLEQEKDEKYETIKQSVKERWSIVQDMLTKNYSIEEDKALSSYSTKEPKQSKRNKRLNFSYDKHQSQSSLDQLELSFDILQSNLYEIQKDIEEVNGHLEKLLESKKEMYELCISLEKELDDNSKRPQDQVQSELNQVLKFTQQLFDKQIELDKEKAQLLKEYSTIEQQLDVTREALQKVRPPVLLQSLLERLDTDEVPRVQVEKDWKEDTNLVTEVVGDMHDSQNEDTDDSCASSITSSQDQSELSTLQLKQLGTQCASKLSTLCYLARLDASLYCLKVLAGHLISKSRQQLLQVQVALGQASNDLDETRNQMTQLYDDAAEVARQVFALKTELETIVRHRKEEVIKVWEVVDEVSEGVNLEQLQHVHSSLQDAIKDLKHEQVMISQNLRQLAAVFIEPQVDKLVGQDDTSLLSISDLLAELMNRVRDNELGLRSVSFCSTQAISTINPDSSVISTQTKLTGTGSHASKNVRQSLHRLSHISSNRLSVSTYNSNRSSSYTRSILDNRNSNKRLSAAFSIKNDKKRMSIISTTSLSSLSSYQQERIISRASNLSNILFKAQQKPE</sequence>
<name>A0A367JL02_RHIST</name>
<dbReference type="Pfam" id="PF13857">
    <property type="entry name" value="Ank_5"/>
    <property type="match status" value="1"/>
</dbReference>
<evidence type="ECO:0000313" key="4">
    <source>
        <dbReference type="EMBL" id="RCH90617.1"/>
    </source>
</evidence>
<evidence type="ECO:0000313" key="5">
    <source>
        <dbReference type="Proteomes" id="UP000253551"/>
    </source>
</evidence>
<protein>
    <submittedName>
        <fullName evidence="4">Uncharacterized protein</fullName>
    </submittedName>
</protein>
<keyword evidence="2" id="KW-0175">Coiled coil</keyword>
<feature type="compositionally biased region" description="Low complexity" evidence="3">
    <location>
        <begin position="8"/>
        <end position="21"/>
    </location>
</feature>
<proteinExistence type="predicted"/>
<dbReference type="PROSITE" id="PS50088">
    <property type="entry name" value="ANK_REPEAT"/>
    <property type="match status" value="1"/>
</dbReference>
<dbReference type="Gene3D" id="1.25.40.20">
    <property type="entry name" value="Ankyrin repeat-containing domain"/>
    <property type="match status" value="1"/>
</dbReference>
<feature type="non-terminal residue" evidence="4">
    <location>
        <position position="1"/>
    </location>
</feature>
<feature type="coiled-coil region" evidence="2">
    <location>
        <begin position="693"/>
        <end position="720"/>
    </location>
</feature>
<keyword evidence="1" id="KW-0040">ANK repeat</keyword>
<evidence type="ECO:0000256" key="1">
    <source>
        <dbReference type="PROSITE-ProRule" id="PRU00023"/>
    </source>
</evidence>
<keyword evidence="5" id="KW-1185">Reference proteome</keyword>